<evidence type="ECO:0000259" key="3">
    <source>
        <dbReference type="Pfam" id="PF07727"/>
    </source>
</evidence>
<feature type="transmembrane region" description="Helical" evidence="2">
    <location>
        <begin position="21"/>
        <end position="40"/>
    </location>
</feature>
<dbReference type="CDD" id="cd00303">
    <property type="entry name" value="retropepsin_like"/>
    <property type="match status" value="1"/>
</dbReference>
<name>A0A699GK48_TANCI</name>
<keyword evidence="2" id="KW-1133">Transmembrane helix</keyword>
<feature type="region of interest" description="Disordered" evidence="1">
    <location>
        <begin position="400"/>
        <end position="421"/>
    </location>
</feature>
<dbReference type="AlphaFoldDB" id="A0A699GK48"/>
<proteinExistence type="predicted"/>
<keyword evidence="2" id="KW-0472">Membrane</keyword>
<feature type="domain" description="Reverse transcriptase Ty1/copia-type" evidence="3">
    <location>
        <begin position="889"/>
        <end position="937"/>
    </location>
</feature>
<evidence type="ECO:0000313" key="4">
    <source>
        <dbReference type="EMBL" id="GEU29068.1"/>
    </source>
</evidence>
<organism evidence="4">
    <name type="scientific">Tanacetum cinerariifolium</name>
    <name type="common">Dalmatian daisy</name>
    <name type="synonym">Chrysanthemum cinerariifolium</name>
    <dbReference type="NCBI Taxonomy" id="118510"/>
    <lineage>
        <taxon>Eukaryota</taxon>
        <taxon>Viridiplantae</taxon>
        <taxon>Streptophyta</taxon>
        <taxon>Embryophyta</taxon>
        <taxon>Tracheophyta</taxon>
        <taxon>Spermatophyta</taxon>
        <taxon>Magnoliopsida</taxon>
        <taxon>eudicotyledons</taxon>
        <taxon>Gunneridae</taxon>
        <taxon>Pentapetalae</taxon>
        <taxon>asterids</taxon>
        <taxon>campanulids</taxon>
        <taxon>Asterales</taxon>
        <taxon>Asteraceae</taxon>
        <taxon>Asteroideae</taxon>
        <taxon>Anthemideae</taxon>
        <taxon>Anthemidinae</taxon>
        <taxon>Tanacetum</taxon>
    </lineage>
</organism>
<feature type="compositionally biased region" description="Low complexity" evidence="1">
    <location>
        <begin position="407"/>
        <end position="421"/>
    </location>
</feature>
<accession>A0A699GK48</accession>
<dbReference type="InterPro" id="IPR013103">
    <property type="entry name" value="RVT_2"/>
</dbReference>
<sequence length="1012" mass="113589">MSDFTSSGYFYFFGCISRECGILFFASYLIGSIFVEVLIAPEVGAAAVASPARVLELDTHSSSKADPSKSSPPPVSVAPMVSPFLCLDDSKSNTEILERHVSPTPHEAMLTRWRSRVALRLSSPTTSILEIPTAPILPTPSATVTPSSEFPLAPVAMAAIMISFIYAMRALVLSYVDLCPPRNRFRDSISPEDSVEEDIDTDVLEDIKDDAIVVEGVVDRDVEARIDTGIDMEVDVGVDVEDEVKDDVESNDRVTMEIGVDMVDGIDIPDEIPLQMIKEIKMGEREVEVRSLIASVEIASLLDQVASLERSNARLQATKMMERSRADRFRRRVRFIESELRQIRRFRYYDRMRSKRLETFVNMTITRSAMNLVAVKELVSQRVEEALTAYKVTRAANALEAENHSQNSNDGDNGNEGNRNGENGMVKIEMLKLEMVLMEIQIRMIGVLGLLVESRFQELTMMCTEMVPEEEDQVEKFIGGLPDNIQGNGVITCFECGRQAQYRSDYLKLKEQNHGNKAKNKNGVGEARGKAYVLGERDANPDLNVIKDISYAIKLADKRVYETNTILRGCTLGLLGHPFNIDLMLVELGSFDVIIGMDRQGNPQMDLQDKGVIDSGCSRMENLVDNKVNVIRCDDRTEFNNKEMNKFFEIKEAANIACYVQNIVLVVKPHNKIPYELFHGRTPTLSFIRPFECLVTILNNLDHLGKFNGKADEGSGLDWLFDIDALTRTMNYKPIIIGTQSNGFVGTKASDNADNGFKPSSDDGKKVDEDLCKGNKCYDQEKEDNVNNTNDVNIVSPTINVVGTNGVNVAGELSFDPDMPALEDVGTFDFSNEDEDDDAVADMNNSDTIIQVSHILTTRIHKDHPLDQVIGDLHLSTQTRMMTHNFEEHRKIEEEVYACQPPGFEDLDFLDRLYKVEKSLYGLHQALRAWFTEVKNVSTPMENQKPLLKDEDGEEVDVHMYRSIIGSLMYLTSLRPDIMFTVCTRARYQVNPKVSHLDVVKKIFRHILTTAS</sequence>
<comment type="caution">
    <text evidence="4">The sequence shown here is derived from an EMBL/GenBank/DDBJ whole genome shotgun (WGS) entry which is preliminary data.</text>
</comment>
<keyword evidence="2" id="KW-0812">Transmembrane</keyword>
<evidence type="ECO:0000256" key="2">
    <source>
        <dbReference type="SAM" id="Phobius"/>
    </source>
</evidence>
<dbReference type="PANTHER" id="PTHR11439">
    <property type="entry name" value="GAG-POL-RELATED RETROTRANSPOSON"/>
    <property type="match status" value="1"/>
</dbReference>
<reference evidence="4" key="1">
    <citation type="journal article" date="2019" name="Sci. Rep.">
        <title>Draft genome of Tanacetum cinerariifolium, the natural source of mosquito coil.</title>
        <authorList>
            <person name="Yamashiro T."/>
            <person name="Shiraishi A."/>
            <person name="Satake H."/>
            <person name="Nakayama K."/>
        </authorList>
    </citation>
    <scope>NUCLEOTIDE SEQUENCE</scope>
</reference>
<gene>
    <name evidence="4" type="ORF">Tci_001046</name>
</gene>
<dbReference type="Pfam" id="PF07727">
    <property type="entry name" value="RVT_2"/>
    <property type="match status" value="1"/>
</dbReference>
<evidence type="ECO:0000256" key="1">
    <source>
        <dbReference type="SAM" id="MobiDB-lite"/>
    </source>
</evidence>
<dbReference type="EMBL" id="BKCJ010000041">
    <property type="protein sequence ID" value="GEU29068.1"/>
    <property type="molecule type" value="Genomic_DNA"/>
</dbReference>
<dbReference type="PANTHER" id="PTHR11439:SF495">
    <property type="entry name" value="REVERSE TRANSCRIPTASE, RNA-DEPENDENT DNA POLYMERASE-RELATED"/>
    <property type="match status" value="1"/>
</dbReference>
<protein>
    <recommendedName>
        <fullName evidence="3">Reverse transcriptase Ty1/copia-type domain-containing protein</fullName>
    </recommendedName>
</protein>